<evidence type="ECO:0000256" key="1">
    <source>
        <dbReference type="SAM" id="SignalP"/>
    </source>
</evidence>
<dbReference type="Pfam" id="PF04043">
    <property type="entry name" value="PMEI"/>
    <property type="match status" value="1"/>
</dbReference>
<reference evidence="3" key="1">
    <citation type="submission" date="2019-12" db="EMBL/GenBank/DDBJ databases">
        <authorList>
            <person name="Scholes J."/>
        </authorList>
    </citation>
    <scope>NUCLEOTIDE SEQUENCE</scope>
</reference>
<dbReference type="EMBL" id="CACSLK010024540">
    <property type="protein sequence ID" value="CAA0823840.1"/>
    <property type="molecule type" value="Genomic_DNA"/>
</dbReference>
<name>A0A9N7N0A2_STRHE</name>
<sequence length="176" mass="18919">MKGTTTLLILATFSHLSLVSYSREGDLITSICSEGPPLNKTSCECTISLANCGNHNDTSKAAFTCMGRFANKAAINATTHLWVVAKNLTNAKLAKFCVGHVNDAIDQLKGCAKLWKTNKSSDIDIINSKGSTAETYIDNCIDDYSDLGQSIPEVLQNSTGKAKDLINIMLAITNKI</sequence>
<feature type="signal peptide" evidence="1">
    <location>
        <begin position="1"/>
        <end position="22"/>
    </location>
</feature>
<feature type="chain" id="PRO_5040482552" description="Pectinesterase inhibitor domain-containing protein" evidence="1">
    <location>
        <begin position="23"/>
        <end position="176"/>
    </location>
</feature>
<organism evidence="3 4">
    <name type="scientific">Striga hermonthica</name>
    <name type="common">Purple witchweed</name>
    <name type="synonym">Buchnera hermonthica</name>
    <dbReference type="NCBI Taxonomy" id="68872"/>
    <lineage>
        <taxon>Eukaryota</taxon>
        <taxon>Viridiplantae</taxon>
        <taxon>Streptophyta</taxon>
        <taxon>Embryophyta</taxon>
        <taxon>Tracheophyta</taxon>
        <taxon>Spermatophyta</taxon>
        <taxon>Magnoliopsida</taxon>
        <taxon>eudicotyledons</taxon>
        <taxon>Gunneridae</taxon>
        <taxon>Pentapetalae</taxon>
        <taxon>asterids</taxon>
        <taxon>lamiids</taxon>
        <taxon>Lamiales</taxon>
        <taxon>Orobanchaceae</taxon>
        <taxon>Buchnereae</taxon>
        <taxon>Striga</taxon>
    </lineage>
</organism>
<evidence type="ECO:0000313" key="3">
    <source>
        <dbReference type="EMBL" id="CAA0823840.1"/>
    </source>
</evidence>
<keyword evidence="1" id="KW-0732">Signal</keyword>
<keyword evidence="4" id="KW-1185">Reference proteome</keyword>
<gene>
    <name evidence="3" type="ORF">SHERM_20982</name>
</gene>
<dbReference type="SMART" id="SM00856">
    <property type="entry name" value="PMEI"/>
    <property type="match status" value="1"/>
</dbReference>
<dbReference type="Gene3D" id="1.20.140.40">
    <property type="entry name" value="Invertase/pectin methylesterase inhibitor family protein"/>
    <property type="match status" value="1"/>
</dbReference>
<protein>
    <recommendedName>
        <fullName evidence="2">Pectinesterase inhibitor domain-containing protein</fullName>
    </recommendedName>
</protein>
<accession>A0A9N7N0A2</accession>
<proteinExistence type="predicted"/>
<feature type="domain" description="Pectinesterase inhibitor" evidence="2">
    <location>
        <begin position="23"/>
        <end position="172"/>
    </location>
</feature>
<dbReference type="SUPFAM" id="SSF101148">
    <property type="entry name" value="Plant invertase/pectin methylesterase inhibitor"/>
    <property type="match status" value="1"/>
</dbReference>
<dbReference type="NCBIfam" id="TIGR01614">
    <property type="entry name" value="PME_inhib"/>
    <property type="match status" value="1"/>
</dbReference>
<dbReference type="InterPro" id="IPR035513">
    <property type="entry name" value="Invertase/methylesterase_inhib"/>
</dbReference>
<dbReference type="GO" id="GO:0004857">
    <property type="term" value="F:enzyme inhibitor activity"/>
    <property type="evidence" value="ECO:0007669"/>
    <property type="project" value="InterPro"/>
</dbReference>
<dbReference type="AlphaFoldDB" id="A0A9N7N0A2"/>
<evidence type="ECO:0000313" key="4">
    <source>
        <dbReference type="Proteomes" id="UP001153555"/>
    </source>
</evidence>
<comment type="caution">
    <text evidence="3">The sequence shown here is derived from an EMBL/GenBank/DDBJ whole genome shotgun (WGS) entry which is preliminary data.</text>
</comment>
<dbReference type="OrthoDB" id="10311221at2759"/>
<dbReference type="InterPro" id="IPR006501">
    <property type="entry name" value="Pectinesterase_inhib_dom"/>
</dbReference>
<dbReference type="Proteomes" id="UP001153555">
    <property type="component" value="Unassembled WGS sequence"/>
</dbReference>
<evidence type="ECO:0000259" key="2">
    <source>
        <dbReference type="SMART" id="SM00856"/>
    </source>
</evidence>